<evidence type="ECO:0000313" key="12">
    <source>
        <dbReference type="Proteomes" id="UP000228949"/>
    </source>
</evidence>
<dbReference type="NCBIfam" id="TIGR00966">
    <property type="entry name" value="transloc_SecF"/>
    <property type="match status" value="1"/>
</dbReference>
<keyword evidence="4 9" id="KW-0812">Transmembrane</keyword>
<dbReference type="InterPro" id="IPR048634">
    <property type="entry name" value="SecD_SecF_C"/>
</dbReference>
<evidence type="ECO:0000256" key="1">
    <source>
        <dbReference type="ARBA" id="ARBA00004651"/>
    </source>
</evidence>
<evidence type="ECO:0000313" key="11">
    <source>
        <dbReference type="EMBL" id="PIU98353.1"/>
    </source>
</evidence>
<feature type="domain" description="Protein export membrane protein SecD/SecF C-terminal" evidence="10">
    <location>
        <begin position="110"/>
        <end position="300"/>
    </location>
</feature>
<keyword evidence="7 9" id="KW-0811">Translocation</keyword>
<protein>
    <recommendedName>
        <fullName evidence="9">Protein-export membrane protein SecF</fullName>
    </recommendedName>
</protein>
<dbReference type="Pfam" id="PF02355">
    <property type="entry name" value="SecD_SecF_C"/>
    <property type="match status" value="1"/>
</dbReference>
<comment type="subunit">
    <text evidence="9">Forms a complex with SecD. Part of the essential Sec protein translocation apparatus which comprises SecA, SecYEG and auxiliary proteins SecDF. Other proteins may also be involved.</text>
</comment>
<keyword evidence="2 9" id="KW-0813">Transport</keyword>
<gene>
    <name evidence="9 11" type="primary">secF</name>
    <name evidence="11" type="ORF">COS61_01850</name>
</gene>
<dbReference type="HAMAP" id="MF_01464_B">
    <property type="entry name" value="SecF_B"/>
    <property type="match status" value="1"/>
</dbReference>
<sequence>MNIIGHRKIFLSISGILVLASVAAIVVFGFRSGIDFAGGTLWQIAITRTDAGLAQINAEEIKKFFETDLGIKNITVFPAENNSFLIRLPHISEDEHQNYSGALKTKFVPRYGAEMEELRYETIGPSIGKELKKKAFWSVILVLLGISLYIAYAFRKVSYPVKSWKYGIITLITLFHDITIPTGMIAILGWSSGIEIDTNFVVALLVVMGFSVHDTIVVFDRIRENILLESHHSKLSTIVNNSVNQTIARSINTSLTLVLILLALFFFGPITLKYFILTILAGTIIGTYSSIFVASPALIISNKDK</sequence>
<comment type="function">
    <text evidence="9">Part of the Sec protein translocase complex. Interacts with the SecYEG preprotein conducting channel. SecDF uses the proton motive force (PMF) to complete protein translocation after the ATP-dependent function of SecA.</text>
</comment>
<evidence type="ECO:0000256" key="8">
    <source>
        <dbReference type="ARBA" id="ARBA00023136"/>
    </source>
</evidence>
<evidence type="ECO:0000256" key="2">
    <source>
        <dbReference type="ARBA" id="ARBA00022448"/>
    </source>
</evidence>
<dbReference type="GO" id="GO:0065002">
    <property type="term" value="P:intracellular protein transmembrane transport"/>
    <property type="evidence" value="ECO:0007669"/>
    <property type="project" value="UniProtKB-UniRule"/>
</dbReference>
<dbReference type="Proteomes" id="UP000228949">
    <property type="component" value="Unassembled WGS sequence"/>
</dbReference>
<dbReference type="GO" id="GO:0006605">
    <property type="term" value="P:protein targeting"/>
    <property type="evidence" value="ECO:0007669"/>
    <property type="project" value="UniProtKB-UniRule"/>
</dbReference>
<dbReference type="InterPro" id="IPR005665">
    <property type="entry name" value="SecF_bac"/>
</dbReference>
<organism evidence="11 12">
    <name type="scientific">Candidatus Wolfebacteria bacterium CG03_land_8_20_14_0_80_40_12</name>
    <dbReference type="NCBI Taxonomy" id="1975069"/>
    <lineage>
        <taxon>Bacteria</taxon>
        <taxon>Candidatus Wolfeibacteriota</taxon>
    </lineage>
</organism>
<comment type="caution">
    <text evidence="11">The sequence shown here is derived from an EMBL/GenBank/DDBJ whole genome shotgun (WGS) entry which is preliminary data.</text>
</comment>
<feature type="transmembrane region" description="Helical" evidence="9">
    <location>
        <begin position="9"/>
        <end position="30"/>
    </location>
</feature>
<name>A0A2M7B5F4_9BACT</name>
<evidence type="ECO:0000256" key="7">
    <source>
        <dbReference type="ARBA" id="ARBA00023010"/>
    </source>
</evidence>
<dbReference type="Gene3D" id="1.20.1640.10">
    <property type="entry name" value="Multidrug efflux transporter AcrB transmembrane domain"/>
    <property type="match status" value="1"/>
</dbReference>
<dbReference type="PRINTS" id="PR01755">
    <property type="entry name" value="SECFTRNLCASE"/>
</dbReference>
<comment type="subcellular location">
    <subcellularLocation>
        <location evidence="1 9">Cell membrane</location>
        <topology evidence="1 9">Multi-pass membrane protein</topology>
    </subcellularLocation>
</comment>
<evidence type="ECO:0000256" key="3">
    <source>
        <dbReference type="ARBA" id="ARBA00022475"/>
    </source>
</evidence>
<dbReference type="SUPFAM" id="SSF82866">
    <property type="entry name" value="Multidrug efflux transporter AcrB transmembrane domain"/>
    <property type="match status" value="1"/>
</dbReference>
<feature type="transmembrane region" description="Helical" evidence="9">
    <location>
        <begin position="166"/>
        <end position="188"/>
    </location>
</feature>
<feature type="transmembrane region" description="Helical" evidence="9">
    <location>
        <begin position="200"/>
        <end position="219"/>
    </location>
</feature>
<feature type="transmembrane region" description="Helical" evidence="9">
    <location>
        <begin position="251"/>
        <end position="268"/>
    </location>
</feature>
<feature type="transmembrane region" description="Helical" evidence="9">
    <location>
        <begin position="274"/>
        <end position="300"/>
    </location>
</feature>
<dbReference type="InterPro" id="IPR022813">
    <property type="entry name" value="SecD/SecF_arch_bac"/>
</dbReference>
<keyword evidence="6 9" id="KW-1133">Transmembrane helix</keyword>
<dbReference type="AlphaFoldDB" id="A0A2M7B5F4"/>
<comment type="similarity">
    <text evidence="9">Belongs to the SecD/SecF family. SecF subfamily.</text>
</comment>
<dbReference type="EMBL" id="PEVJ01000045">
    <property type="protein sequence ID" value="PIU98353.1"/>
    <property type="molecule type" value="Genomic_DNA"/>
</dbReference>
<dbReference type="GO" id="GO:0005886">
    <property type="term" value="C:plasma membrane"/>
    <property type="evidence" value="ECO:0007669"/>
    <property type="project" value="UniProtKB-SubCell"/>
</dbReference>
<dbReference type="InterPro" id="IPR022645">
    <property type="entry name" value="SecD/SecF_bac"/>
</dbReference>
<keyword evidence="5 9" id="KW-0653">Protein transport</keyword>
<keyword evidence="8 9" id="KW-0472">Membrane</keyword>
<reference evidence="12" key="1">
    <citation type="submission" date="2017-09" db="EMBL/GenBank/DDBJ databases">
        <title>Depth-based differentiation of microbial function through sediment-hosted aquifers and enrichment of novel symbionts in the deep terrestrial subsurface.</title>
        <authorList>
            <person name="Probst A.J."/>
            <person name="Ladd B."/>
            <person name="Jarett J.K."/>
            <person name="Geller-Mcgrath D.E."/>
            <person name="Sieber C.M.K."/>
            <person name="Emerson J.B."/>
            <person name="Anantharaman K."/>
            <person name="Thomas B.C."/>
            <person name="Malmstrom R."/>
            <person name="Stieglmeier M."/>
            <person name="Klingl A."/>
            <person name="Woyke T."/>
            <person name="Ryan C.M."/>
            <person name="Banfield J.F."/>
        </authorList>
    </citation>
    <scope>NUCLEOTIDE SEQUENCE [LARGE SCALE GENOMIC DNA]</scope>
</reference>
<dbReference type="GO" id="GO:0043952">
    <property type="term" value="P:protein transport by the Sec complex"/>
    <property type="evidence" value="ECO:0007669"/>
    <property type="project" value="UniProtKB-UniRule"/>
</dbReference>
<dbReference type="GO" id="GO:0015450">
    <property type="term" value="F:protein-transporting ATPase activity"/>
    <property type="evidence" value="ECO:0007669"/>
    <property type="project" value="InterPro"/>
</dbReference>
<evidence type="ECO:0000256" key="4">
    <source>
        <dbReference type="ARBA" id="ARBA00022692"/>
    </source>
</evidence>
<feature type="transmembrane region" description="Helical" evidence="9">
    <location>
        <begin position="135"/>
        <end position="154"/>
    </location>
</feature>
<accession>A0A2M7B5F4</accession>
<keyword evidence="3 9" id="KW-1003">Cell membrane</keyword>
<dbReference type="PANTHER" id="PTHR30081:SF8">
    <property type="entry name" value="PROTEIN TRANSLOCASE SUBUNIT SECF"/>
    <property type="match status" value="1"/>
</dbReference>
<dbReference type="PANTHER" id="PTHR30081">
    <property type="entry name" value="PROTEIN-EXPORT MEMBRANE PROTEIN SEC"/>
    <property type="match status" value="1"/>
</dbReference>
<evidence type="ECO:0000256" key="9">
    <source>
        <dbReference type="HAMAP-Rule" id="MF_01464"/>
    </source>
</evidence>
<evidence type="ECO:0000259" key="10">
    <source>
        <dbReference type="Pfam" id="PF02355"/>
    </source>
</evidence>
<proteinExistence type="inferred from homology"/>
<evidence type="ECO:0000256" key="6">
    <source>
        <dbReference type="ARBA" id="ARBA00022989"/>
    </source>
</evidence>
<evidence type="ECO:0000256" key="5">
    <source>
        <dbReference type="ARBA" id="ARBA00022927"/>
    </source>
</evidence>